<dbReference type="Pfam" id="PF01419">
    <property type="entry name" value="Jacalin"/>
    <property type="match status" value="1"/>
</dbReference>
<dbReference type="InterPro" id="IPR036404">
    <property type="entry name" value="Jacalin-like_lectin_dom_sf"/>
</dbReference>
<dbReference type="SMART" id="SM00915">
    <property type="entry name" value="Jacalin"/>
    <property type="match status" value="1"/>
</dbReference>
<dbReference type="InterPro" id="IPR001229">
    <property type="entry name" value="Jacalin-like_lectin_dom"/>
</dbReference>
<evidence type="ECO:0000256" key="3">
    <source>
        <dbReference type="SAM" id="SignalP"/>
    </source>
</evidence>
<dbReference type="AlphaFoldDB" id="A0A444V5V6"/>
<reference evidence="5 6" key="1">
    <citation type="submission" date="2019-01" db="EMBL/GenBank/DDBJ databases">
        <title>Draft Genome and Complete Hox-Cluster Characterization of the Sterlet Sturgeon (Acipenser ruthenus).</title>
        <authorList>
            <person name="Wei Q."/>
        </authorList>
    </citation>
    <scope>NUCLEOTIDE SEQUENCE [LARGE SCALE GENOMIC DNA]</scope>
    <source>
        <strain evidence="5">WHYD16114868_AA</strain>
        <tissue evidence="5">Blood</tissue>
    </source>
</reference>
<feature type="chain" id="PRO_5019021646" evidence="3">
    <location>
        <begin position="18"/>
        <end position="189"/>
    </location>
</feature>
<evidence type="ECO:0000259" key="4">
    <source>
        <dbReference type="PROSITE" id="PS51752"/>
    </source>
</evidence>
<dbReference type="SUPFAM" id="SSF51101">
    <property type="entry name" value="Mannose-binding lectins"/>
    <property type="match status" value="1"/>
</dbReference>
<dbReference type="PANTHER" id="PTHR33589">
    <property type="entry name" value="OS11G0524900 PROTEIN"/>
    <property type="match status" value="1"/>
</dbReference>
<protein>
    <submittedName>
        <fullName evidence="5">Zymogen granule membrane protein 16</fullName>
    </submittedName>
</protein>
<comment type="caution">
    <text evidence="5">The sequence shown here is derived from an EMBL/GenBank/DDBJ whole genome shotgun (WGS) entry which is preliminary data.</text>
</comment>
<dbReference type="Gene3D" id="2.100.10.30">
    <property type="entry name" value="Jacalin-like lectin domain"/>
    <property type="match status" value="1"/>
</dbReference>
<keyword evidence="2" id="KW-0430">Lectin</keyword>
<sequence>MFSILVLSLLCAHAVSAAEPESRYSSFSGEVGAGSGSTYSTYGSNSQSRITAVRVWERFNSGIAKIQVQHGYYWNTVCGTGSGTVHEFQLHSDEKIIQASGKYNDYVYQITFVTNKGRTFTVGQPSGSSFNFYPVYGQSELRYFTGRYNSVGLTSIGFHWGVPFSASRVGLEEDSQLSSGLISSNQTHV</sequence>
<keyword evidence="1 3" id="KW-0732">Signal</keyword>
<dbReference type="PROSITE" id="PS51752">
    <property type="entry name" value="JACALIN_LECTIN"/>
    <property type="match status" value="1"/>
</dbReference>
<accession>A0A444V5V6</accession>
<evidence type="ECO:0000313" key="5">
    <source>
        <dbReference type="EMBL" id="RXM95792.1"/>
    </source>
</evidence>
<gene>
    <name evidence="5" type="ORF">EOD39_16466</name>
</gene>
<dbReference type="GO" id="GO:0030246">
    <property type="term" value="F:carbohydrate binding"/>
    <property type="evidence" value="ECO:0007669"/>
    <property type="project" value="UniProtKB-KW"/>
</dbReference>
<organism evidence="5 6">
    <name type="scientific">Acipenser ruthenus</name>
    <name type="common">Sterlet sturgeon</name>
    <dbReference type="NCBI Taxonomy" id="7906"/>
    <lineage>
        <taxon>Eukaryota</taxon>
        <taxon>Metazoa</taxon>
        <taxon>Chordata</taxon>
        <taxon>Craniata</taxon>
        <taxon>Vertebrata</taxon>
        <taxon>Euteleostomi</taxon>
        <taxon>Actinopterygii</taxon>
        <taxon>Chondrostei</taxon>
        <taxon>Acipenseriformes</taxon>
        <taxon>Acipenseridae</taxon>
        <taxon>Acipenser</taxon>
    </lineage>
</organism>
<dbReference type="InterPro" id="IPR052321">
    <property type="entry name" value="PolyBind_ProtTraffic"/>
</dbReference>
<feature type="signal peptide" evidence="3">
    <location>
        <begin position="1"/>
        <end position="17"/>
    </location>
</feature>
<dbReference type="Proteomes" id="UP000289886">
    <property type="component" value="Unassembled WGS sequence"/>
</dbReference>
<evidence type="ECO:0000256" key="2">
    <source>
        <dbReference type="ARBA" id="ARBA00022734"/>
    </source>
</evidence>
<feature type="domain" description="Jacalin-type lectin" evidence="4">
    <location>
        <begin position="25"/>
        <end position="162"/>
    </location>
</feature>
<dbReference type="EMBL" id="SCEB01002099">
    <property type="protein sequence ID" value="RXM95792.1"/>
    <property type="molecule type" value="Genomic_DNA"/>
</dbReference>
<name>A0A444V5V6_ACIRT</name>
<evidence type="ECO:0000313" key="6">
    <source>
        <dbReference type="Proteomes" id="UP000289886"/>
    </source>
</evidence>
<dbReference type="PANTHER" id="PTHR33589:SF3">
    <property type="entry name" value="ZYMOGEN GRANULE MEMBRANE PROTEIN 16-LIKE"/>
    <property type="match status" value="1"/>
</dbReference>
<evidence type="ECO:0000256" key="1">
    <source>
        <dbReference type="ARBA" id="ARBA00022729"/>
    </source>
</evidence>
<proteinExistence type="predicted"/>
<keyword evidence="6" id="KW-1185">Reference proteome</keyword>